<organism evidence="2 3">
    <name type="scientific">Streptomyces laculatispora</name>
    <dbReference type="NCBI Taxonomy" id="887464"/>
    <lineage>
        <taxon>Bacteria</taxon>
        <taxon>Bacillati</taxon>
        <taxon>Actinomycetota</taxon>
        <taxon>Actinomycetes</taxon>
        <taxon>Kitasatosporales</taxon>
        <taxon>Streptomycetaceae</taxon>
        <taxon>Streptomyces</taxon>
    </lineage>
</organism>
<dbReference type="SUPFAM" id="SSF51430">
    <property type="entry name" value="NAD(P)-linked oxidoreductase"/>
    <property type="match status" value="1"/>
</dbReference>
<protein>
    <submittedName>
        <fullName evidence="2">Aldo/keto reductase</fullName>
    </submittedName>
</protein>
<dbReference type="InterPro" id="IPR036812">
    <property type="entry name" value="NAD(P)_OxRdtase_dom_sf"/>
</dbReference>
<dbReference type="PANTHER" id="PTHR42686">
    <property type="entry name" value="GH17980P-RELATED"/>
    <property type="match status" value="1"/>
</dbReference>
<reference evidence="2 3" key="1">
    <citation type="submission" date="2023-03" db="EMBL/GenBank/DDBJ databases">
        <title>Isolation and description of six Streptomyces strains from soil environments, able to metabolize different microbial glucans.</title>
        <authorList>
            <person name="Widen T."/>
            <person name="Larsbrink J."/>
        </authorList>
    </citation>
    <scope>NUCLEOTIDE SEQUENCE [LARGE SCALE GENOMIC DNA]</scope>
    <source>
        <strain evidence="2 3">Mut2</strain>
    </source>
</reference>
<dbReference type="InterPro" id="IPR023210">
    <property type="entry name" value="NADP_OxRdtase_dom"/>
</dbReference>
<dbReference type="Pfam" id="PF00248">
    <property type="entry name" value="Aldo_ket_red"/>
    <property type="match status" value="1"/>
</dbReference>
<dbReference type="EMBL" id="CP120992">
    <property type="protein sequence ID" value="WLQ45144.1"/>
    <property type="molecule type" value="Genomic_DNA"/>
</dbReference>
<keyword evidence="3" id="KW-1185">Reference proteome</keyword>
<evidence type="ECO:0000313" key="3">
    <source>
        <dbReference type="Proteomes" id="UP001229952"/>
    </source>
</evidence>
<gene>
    <name evidence="2" type="ORF">P8A22_00705</name>
</gene>
<feature type="domain" description="NADP-dependent oxidoreductase" evidence="1">
    <location>
        <begin position="19"/>
        <end position="301"/>
    </location>
</feature>
<evidence type="ECO:0000313" key="2">
    <source>
        <dbReference type="EMBL" id="WLQ45144.1"/>
    </source>
</evidence>
<sequence length="312" mass="32795">MNQVSGPGVLGRTGLTVGRLGLGCAPLGNLYEPVPERDATGTVHAALAGGTRLFDTAPRYGNGVSEQRLGQVLAGVPRSEVVVATKVGYLLTGDGAEPDFSYDGTMRCLEESLTRLGLDRVDIAHVHDPDHHEQEALAGAFRALVDLREQGVVSAVGAGMNQSAMLERIVTRVDVDCVLLAGRYTLLDQEALTGLLPECEARGVGVVLGGVYNSGLLADPRPGARYDYRTAEPHQVAAALAIAEICARHGVPMKAVALQFGWGHPAVSTLVVGARTADEVRENLAMAQTTVPADLWAELRAAGLLPQEVPTP</sequence>
<proteinExistence type="predicted"/>
<dbReference type="InterPro" id="IPR020471">
    <property type="entry name" value="AKR"/>
</dbReference>
<dbReference type="PANTHER" id="PTHR42686:SF1">
    <property type="entry name" value="GH17980P-RELATED"/>
    <property type="match status" value="1"/>
</dbReference>
<dbReference type="RefSeq" id="WP_306092350.1">
    <property type="nucleotide sequence ID" value="NZ_CP120992.1"/>
</dbReference>
<dbReference type="Proteomes" id="UP001229952">
    <property type="component" value="Chromosome"/>
</dbReference>
<accession>A0ABY9IEQ4</accession>
<dbReference type="CDD" id="cd19152">
    <property type="entry name" value="AKR_AKR15A"/>
    <property type="match status" value="1"/>
</dbReference>
<name>A0ABY9IEQ4_9ACTN</name>
<evidence type="ECO:0000259" key="1">
    <source>
        <dbReference type="Pfam" id="PF00248"/>
    </source>
</evidence>
<dbReference type="Gene3D" id="3.20.20.100">
    <property type="entry name" value="NADP-dependent oxidoreductase domain"/>
    <property type="match status" value="1"/>
</dbReference>